<evidence type="ECO:0000313" key="4">
    <source>
        <dbReference type="Proteomes" id="UP001321450"/>
    </source>
</evidence>
<evidence type="ECO:0000313" key="3">
    <source>
        <dbReference type="EMBL" id="BCX88700.1"/>
    </source>
</evidence>
<reference evidence="4" key="1">
    <citation type="journal article" date="2024" name="Int. J. Syst. Evol. Microbiol.">
        <title>Methylomarinovum tepidoasis sp. nov., a moderately thermophilic methanotroph of the family Methylothermaceae isolated from a deep-sea hydrothermal field.</title>
        <authorList>
            <person name="Hirayama H."/>
            <person name="Takaki Y."/>
            <person name="Abe M."/>
            <person name="Miyazaki M."/>
            <person name="Uematsu K."/>
            <person name="Matsui Y."/>
            <person name="Takai K."/>
        </authorList>
    </citation>
    <scope>NUCLEOTIDE SEQUENCE [LARGE SCALE GENOMIC DNA]</scope>
    <source>
        <strain evidence="4">IN45</strain>
    </source>
</reference>
<dbReference type="InterPro" id="IPR033399">
    <property type="entry name" value="TP_0789-like"/>
</dbReference>
<dbReference type="KEGG" id="meiy:MIN45_P1069"/>
<keyword evidence="4" id="KW-1185">Reference proteome</keyword>
<feature type="signal peptide" evidence="1">
    <location>
        <begin position="1"/>
        <end position="24"/>
    </location>
</feature>
<protein>
    <recommendedName>
        <fullName evidence="2">Uncharacterized protein TP-0789 domain-containing protein</fullName>
    </recommendedName>
</protein>
<dbReference type="EMBL" id="AP024718">
    <property type="protein sequence ID" value="BCX88700.1"/>
    <property type="molecule type" value="Genomic_DNA"/>
</dbReference>
<dbReference type="InterPro" id="IPR052944">
    <property type="entry name" value="Sporulation_related"/>
</dbReference>
<dbReference type="Pfam" id="PF17131">
    <property type="entry name" value="LolA_like"/>
    <property type="match status" value="1"/>
</dbReference>
<dbReference type="AlphaFoldDB" id="A0AAU9BY87"/>
<evidence type="ECO:0000256" key="1">
    <source>
        <dbReference type="SAM" id="SignalP"/>
    </source>
</evidence>
<proteinExistence type="predicted"/>
<feature type="chain" id="PRO_5043672717" description="Uncharacterized protein TP-0789 domain-containing protein" evidence="1">
    <location>
        <begin position="25"/>
        <end position="264"/>
    </location>
</feature>
<keyword evidence="1" id="KW-0732">Signal</keyword>
<sequence length="264" mass="30712">MRMPIATVCLLCLLLLVWSAPAPAQTPEERGLEIAREADRRDQGWQTFSADLTMVLRNREGETSQRRIKAYNLEVPGDGDRSLLVFRSPADVSGTRFLTFSHKRGDDDQWLYLPALKRVKRISAANKGGSFMGSEFSYEDMSAPELEKFSYRYLRDDDYKGRKVFVIERVPVDAHSLYSRQVVWIDKEFYIPWKIAYYNRRGDHLKTLTYHKYKRYLGKYWRPGRMVMVNHRNGKATALVRKNYRFRDPQVQPGLFSPQGLGGG</sequence>
<dbReference type="PANTHER" id="PTHR37507">
    <property type="entry name" value="SPORULATION PROTEIN YDCC"/>
    <property type="match status" value="1"/>
</dbReference>
<evidence type="ECO:0000259" key="2">
    <source>
        <dbReference type="Pfam" id="PF17131"/>
    </source>
</evidence>
<dbReference type="PANTHER" id="PTHR37507:SF2">
    <property type="entry name" value="SPORULATION PROTEIN YDCC"/>
    <property type="match status" value="1"/>
</dbReference>
<dbReference type="Gene3D" id="2.50.20.10">
    <property type="entry name" value="Lipoprotein localisation LolA/LolB/LppX"/>
    <property type="match status" value="1"/>
</dbReference>
<name>A0AAU9BY87_9GAMM</name>
<gene>
    <name evidence="3" type="ORF">MIN45_P1069</name>
</gene>
<feature type="domain" description="Uncharacterized protein TP-0789" evidence="2">
    <location>
        <begin position="80"/>
        <end position="259"/>
    </location>
</feature>
<dbReference type="CDD" id="cd16329">
    <property type="entry name" value="LolA_like"/>
    <property type="match status" value="1"/>
</dbReference>
<dbReference type="Proteomes" id="UP001321450">
    <property type="component" value="Chromosome"/>
</dbReference>
<accession>A0AAU9BY87</accession>
<organism evidence="3 4">
    <name type="scientific">Methylomarinovum tepidoasis</name>
    <dbReference type="NCBI Taxonomy" id="2840183"/>
    <lineage>
        <taxon>Bacteria</taxon>
        <taxon>Pseudomonadati</taxon>
        <taxon>Pseudomonadota</taxon>
        <taxon>Gammaproteobacteria</taxon>
        <taxon>Methylococcales</taxon>
        <taxon>Methylothermaceae</taxon>
        <taxon>Methylomarinovum</taxon>
    </lineage>
</organism>